<keyword evidence="1" id="KW-0812">Transmembrane</keyword>
<evidence type="ECO:0000313" key="2">
    <source>
        <dbReference type="EMBL" id="SOC41598.1"/>
    </source>
</evidence>
<dbReference type="EMBL" id="OBQD01000009">
    <property type="protein sequence ID" value="SOC41598.1"/>
    <property type="molecule type" value="Genomic_DNA"/>
</dbReference>
<gene>
    <name evidence="2" type="ORF">SAMN05892877_10920</name>
</gene>
<keyword evidence="3" id="KW-1185">Reference proteome</keyword>
<evidence type="ECO:0000313" key="3">
    <source>
        <dbReference type="Proteomes" id="UP000219167"/>
    </source>
</evidence>
<keyword evidence="1" id="KW-0472">Membrane</keyword>
<feature type="transmembrane region" description="Helical" evidence="1">
    <location>
        <begin position="12"/>
        <end position="32"/>
    </location>
</feature>
<sequence length="114" mass="12086">MLQTILQQLVPPLIDAVVPLLLAFLSAVILRLTGFEIEAKHRAALQSALANAAKLLLMPGTSVDDAIDYVERSVPDALTRFKARDRPRIAELLAPHIAALSLSGPAASKEPAGA</sequence>
<organism evidence="2 3">
    <name type="scientific">Rhizobium subbaraonis</name>
    <dbReference type="NCBI Taxonomy" id="908946"/>
    <lineage>
        <taxon>Bacteria</taxon>
        <taxon>Pseudomonadati</taxon>
        <taxon>Pseudomonadota</taxon>
        <taxon>Alphaproteobacteria</taxon>
        <taxon>Hyphomicrobiales</taxon>
        <taxon>Rhizobiaceae</taxon>
        <taxon>Rhizobium/Agrobacterium group</taxon>
        <taxon>Rhizobium</taxon>
    </lineage>
</organism>
<reference evidence="2 3" key="1">
    <citation type="submission" date="2017-08" db="EMBL/GenBank/DDBJ databases">
        <authorList>
            <person name="de Groot N.N."/>
        </authorList>
    </citation>
    <scope>NUCLEOTIDE SEQUENCE [LARGE SCALE GENOMIC DNA]</scope>
    <source>
        <strain evidence="2 3">JC85</strain>
    </source>
</reference>
<dbReference type="AlphaFoldDB" id="A0A285UJM2"/>
<dbReference type="OrthoDB" id="8457111at2"/>
<name>A0A285UJM2_9HYPH</name>
<evidence type="ECO:0000256" key="1">
    <source>
        <dbReference type="SAM" id="Phobius"/>
    </source>
</evidence>
<dbReference type="Proteomes" id="UP000219167">
    <property type="component" value="Unassembled WGS sequence"/>
</dbReference>
<accession>A0A285UJM2</accession>
<dbReference type="RefSeq" id="WP_097140575.1">
    <property type="nucleotide sequence ID" value="NZ_OBQD01000009.1"/>
</dbReference>
<protein>
    <submittedName>
        <fullName evidence="2">Uncharacterized protein</fullName>
    </submittedName>
</protein>
<keyword evidence="1" id="KW-1133">Transmembrane helix</keyword>
<proteinExistence type="predicted"/>